<evidence type="ECO:0000313" key="2">
    <source>
        <dbReference type="EMBL" id="CAE6498549.1"/>
    </source>
</evidence>
<keyword evidence="1" id="KW-0472">Membrane</keyword>
<dbReference type="EMBL" id="CAJNAQ010000005">
    <property type="protein sequence ID" value="CAE6498549.1"/>
    <property type="molecule type" value="Genomic_DNA"/>
</dbReference>
<accession>A0A812F1M8</accession>
<evidence type="ECO:0000256" key="1">
    <source>
        <dbReference type="SAM" id="Phobius"/>
    </source>
</evidence>
<comment type="caution">
    <text evidence="2">The sequence shown here is derived from an EMBL/GenBank/DDBJ whole genome shotgun (WGS) entry which is preliminary data.</text>
</comment>
<proteinExistence type="predicted"/>
<keyword evidence="1" id="KW-1133">Transmembrane helix</keyword>
<protein>
    <submittedName>
        <fullName evidence="2">Uncharacterized protein</fullName>
    </submittedName>
</protein>
<feature type="transmembrane region" description="Helical" evidence="1">
    <location>
        <begin position="800"/>
        <end position="820"/>
    </location>
</feature>
<evidence type="ECO:0000313" key="3">
    <source>
        <dbReference type="Proteomes" id="UP000655759"/>
    </source>
</evidence>
<dbReference type="Proteomes" id="UP000655759">
    <property type="component" value="Unassembled WGS sequence"/>
</dbReference>
<name>A0A812F1M8_9ARCH</name>
<dbReference type="RefSeq" id="WP_205099990.1">
    <property type="nucleotide sequence ID" value="NZ_CAJNAQ010000005.1"/>
</dbReference>
<reference evidence="2" key="1">
    <citation type="submission" date="2021-02" db="EMBL/GenBank/DDBJ databases">
        <authorList>
            <person name="Han P."/>
        </authorList>
    </citation>
    <scope>NUCLEOTIDE SEQUENCE</scope>
    <source>
        <strain evidence="2">Candidatus Nitrosotenuis uzonensis 5A</strain>
    </source>
</reference>
<gene>
    <name evidence="2" type="ORF">NUZ5A_50804</name>
</gene>
<dbReference type="AlphaFoldDB" id="A0A812F1M8"/>
<keyword evidence="1" id="KW-0812">Transmembrane</keyword>
<organism evidence="2 3">
    <name type="scientific">Candidatus Nitrosotenuis uzonensis</name>
    <dbReference type="NCBI Taxonomy" id="1407055"/>
    <lineage>
        <taxon>Archaea</taxon>
        <taxon>Nitrososphaerota</taxon>
        <taxon>Candidatus Nitrosotenuis</taxon>
    </lineage>
</organism>
<sequence>MLRELCLKTLLIVMALCIIILGNLVLTHAQSTTELIVVISPAIVEPGEKSHKIGYVGLAGKHGTLGKATHDTIVKLESENPSVATVPQEVTIPEGLQYTVFDVKTTGIPGTTNIFASVGNELSFATLTVGDQSDDLTSDLKMIVNLPTPEMSVNSEMPFSLYLQNSDGTIAQAPYDIPITLDYEKNLVTVEITEQSIKKGNSYVLGTIKSKEKVGNAFIRASADKLGFDEAKEIRISSSLPSSLAVNIFPEKIPATLKRDIDIIVSLVDSDGLPTFAQEDIKLQFFSDDQSINDQIDRAVKELNLSQTIKKGEFSYHFKQRLDLAKEGKTITIGATTKGLGVAMDSFQTVKPLTTSNPLVVNKTMQIFTLDRVPTKSKTIAVYQIGTLYIASNFENSTETKEVEFLPLIVNENYDSIGSDHKIGLISSNNLLLKVNSVGKMDVSSSHGTAQIETGQETGSVVLASIIKGIGAASTTTEVINTLKQEKSMIFSPTGDKSILFDKNGYFDVFIISLDSKNRPTAVENEIRYLVTPINEILTIPKGKTYSHVSFLGNLIQSDVKEPITIRTVPIGESADPGLQSQHVFAREPTAKLAISVPFNILSPEKTEYTGTIQVLDFYDNPISVSEDIRVKITPSEFGFLGIPDYIIVPKSASFTSFPIQTSEKAGSITIKASAKGILGAQTQVDTKSAITKLKISLGSVSEPLLAEQPAELRIYVDDEEQKSVNGATLKIVSNGATVIPETIKTNEEGYATVQINAKQSPKISLQILATAEGFTEEQKSVSFDVTQTTQENKTELPEWITYAGAGGVTVIGLGIFFALRKPKKIEEDESYE</sequence>